<name>A0A6N3VHK0_BACOV</name>
<dbReference type="Proteomes" id="UP000460135">
    <property type="component" value="Unassembled WGS sequence"/>
</dbReference>
<dbReference type="AlphaFoldDB" id="A0A6N3VHK0"/>
<comment type="caution">
    <text evidence="1">The sequence shown here is derived from an EMBL/GenBank/DDBJ whole genome shotgun (WGS) entry which is preliminary data.</text>
</comment>
<evidence type="ECO:0000313" key="1">
    <source>
        <dbReference type="EMBL" id="KAA3809707.1"/>
    </source>
</evidence>
<gene>
    <name evidence="1" type="ORF">F3F51_01610</name>
</gene>
<sequence>MPSGDFKKTIKRTRESTGIFTSTLSPLGRTRVILYSELISNRLVGISKSISRHSSPAG</sequence>
<proteinExistence type="predicted"/>
<dbReference type="EMBL" id="VWLX01000001">
    <property type="protein sequence ID" value="KAA3809707.1"/>
    <property type="molecule type" value="Genomic_DNA"/>
</dbReference>
<accession>A0A6N3VHK0</accession>
<organism evidence="1 2">
    <name type="scientific">Bacteroides ovatus</name>
    <dbReference type="NCBI Taxonomy" id="28116"/>
    <lineage>
        <taxon>Bacteria</taxon>
        <taxon>Pseudomonadati</taxon>
        <taxon>Bacteroidota</taxon>
        <taxon>Bacteroidia</taxon>
        <taxon>Bacteroidales</taxon>
        <taxon>Bacteroidaceae</taxon>
        <taxon>Bacteroides</taxon>
    </lineage>
</organism>
<reference evidence="1 2" key="1">
    <citation type="journal article" date="2019" name="Nat. Med.">
        <title>A library of human gut bacterial isolates paired with longitudinal multiomics data enables mechanistic microbiome research.</title>
        <authorList>
            <person name="Poyet M."/>
            <person name="Groussin M."/>
            <person name="Gibbons S.M."/>
            <person name="Avila-Pacheco J."/>
            <person name="Jiang X."/>
            <person name="Kearney S.M."/>
            <person name="Perrotta A.R."/>
            <person name="Berdy B."/>
            <person name="Zhao S."/>
            <person name="Lieberman T.D."/>
            <person name="Swanson P.K."/>
            <person name="Smith M."/>
            <person name="Roesemann S."/>
            <person name="Alexander J.E."/>
            <person name="Rich S.A."/>
            <person name="Livny J."/>
            <person name="Vlamakis H."/>
            <person name="Clish C."/>
            <person name="Bullock K."/>
            <person name="Deik A."/>
            <person name="Scott J."/>
            <person name="Pierce K.A."/>
            <person name="Xavier R.J."/>
            <person name="Alm E.J."/>
        </authorList>
    </citation>
    <scope>NUCLEOTIDE SEQUENCE [LARGE SCALE GENOMIC DNA]</scope>
    <source>
        <strain evidence="1 2">BIOML-A183</strain>
    </source>
</reference>
<evidence type="ECO:0000313" key="2">
    <source>
        <dbReference type="Proteomes" id="UP000460135"/>
    </source>
</evidence>
<protein>
    <submittedName>
        <fullName evidence="1">Uncharacterized protein</fullName>
    </submittedName>
</protein>